<dbReference type="SUPFAM" id="SSF141371">
    <property type="entry name" value="PilZ domain-like"/>
    <property type="match status" value="1"/>
</dbReference>
<dbReference type="Pfam" id="PF07238">
    <property type="entry name" value="PilZ"/>
    <property type="match status" value="1"/>
</dbReference>
<reference evidence="3" key="1">
    <citation type="journal article" date="2019" name="Int. J. Syst. Evol. Microbiol.">
        <title>The Global Catalogue of Microorganisms (GCM) 10K type strain sequencing project: providing services to taxonomists for standard genome sequencing and annotation.</title>
        <authorList>
            <consortium name="The Broad Institute Genomics Platform"/>
            <consortium name="The Broad Institute Genome Sequencing Center for Infectious Disease"/>
            <person name="Wu L."/>
            <person name="Ma J."/>
        </authorList>
    </citation>
    <scope>NUCLEOTIDE SEQUENCE [LARGE SCALE GENOMIC DNA]</scope>
    <source>
        <strain evidence="3">CGMCC 1.15931</strain>
    </source>
</reference>
<evidence type="ECO:0000313" key="2">
    <source>
        <dbReference type="EMBL" id="GGC25022.1"/>
    </source>
</evidence>
<dbReference type="EMBL" id="BMKG01000046">
    <property type="protein sequence ID" value="GGC25022.1"/>
    <property type="molecule type" value="Genomic_DNA"/>
</dbReference>
<dbReference type="Gene3D" id="2.40.10.220">
    <property type="entry name" value="predicted glycosyltransferase like domains"/>
    <property type="match status" value="1"/>
</dbReference>
<evidence type="ECO:0000313" key="3">
    <source>
        <dbReference type="Proteomes" id="UP000622638"/>
    </source>
</evidence>
<dbReference type="Proteomes" id="UP000622638">
    <property type="component" value="Unassembled WGS sequence"/>
</dbReference>
<comment type="caution">
    <text evidence="2">The sequence shown here is derived from an EMBL/GenBank/DDBJ whole genome shotgun (WGS) entry which is preliminary data.</text>
</comment>
<feature type="domain" description="PilZ" evidence="1">
    <location>
        <begin position="15"/>
        <end position="97"/>
    </location>
</feature>
<proteinExistence type="predicted"/>
<gene>
    <name evidence="2" type="ORF">GCM10011572_53040</name>
</gene>
<sequence>MRKILRTKAMLVIDGAAPALARTFDLGQGGMAVTTEKKVEVGQGGQVVFELLVEGKPQLLTCRVKVAHCIFSGDEFKVGFAFGTLAPEVNAAIAKYIRT</sequence>
<keyword evidence="3" id="KW-1185">Reference proteome</keyword>
<organism evidence="2 3">
    <name type="scientific">Pseudoduganella buxea</name>
    <dbReference type="NCBI Taxonomy" id="1949069"/>
    <lineage>
        <taxon>Bacteria</taxon>
        <taxon>Pseudomonadati</taxon>
        <taxon>Pseudomonadota</taxon>
        <taxon>Betaproteobacteria</taxon>
        <taxon>Burkholderiales</taxon>
        <taxon>Oxalobacteraceae</taxon>
        <taxon>Telluria group</taxon>
        <taxon>Pseudoduganella</taxon>
    </lineage>
</organism>
<protein>
    <recommendedName>
        <fullName evidence="1">PilZ domain-containing protein</fullName>
    </recommendedName>
</protein>
<dbReference type="InterPro" id="IPR009875">
    <property type="entry name" value="PilZ_domain"/>
</dbReference>
<name>A0ABQ1LK92_9BURK</name>
<accession>A0ABQ1LK92</accession>
<evidence type="ECO:0000259" key="1">
    <source>
        <dbReference type="Pfam" id="PF07238"/>
    </source>
</evidence>